<evidence type="ECO:0000259" key="9">
    <source>
        <dbReference type="PROSITE" id="PS50003"/>
    </source>
</evidence>
<feature type="repeat" description="ANK" evidence="6">
    <location>
        <begin position="106"/>
        <end position="128"/>
    </location>
</feature>
<feature type="domain" description="PH" evidence="9">
    <location>
        <begin position="279"/>
        <end position="381"/>
    </location>
</feature>
<evidence type="ECO:0000256" key="1">
    <source>
        <dbReference type="ARBA" id="ARBA00008842"/>
    </source>
</evidence>
<gene>
    <name evidence="10" type="ORF">ARMGADRAFT_1064137</name>
</gene>
<dbReference type="SUPFAM" id="SSF50729">
    <property type="entry name" value="PH domain-like"/>
    <property type="match status" value="1"/>
</dbReference>
<dbReference type="OrthoDB" id="1854502at2759"/>
<evidence type="ECO:0000256" key="4">
    <source>
        <dbReference type="ARBA" id="ARBA00023055"/>
    </source>
</evidence>
<feature type="region of interest" description="Disordered" evidence="8">
    <location>
        <begin position="406"/>
        <end position="463"/>
    </location>
</feature>
<dbReference type="EMBL" id="KZ293661">
    <property type="protein sequence ID" value="PBK91620.1"/>
    <property type="molecule type" value="Genomic_DNA"/>
</dbReference>
<name>A0A2H3DBY4_ARMGA</name>
<dbReference type="InterPro" id="IPR037239">
    <property type="entry name" value="OSBP_sf"/>
</dbReference>
<evidence type="ECO:0000256" key="6">
    <source>
        <dbReference type="PROSITE-ProRule" id="PRU00023"/>
    </source>
</evidence>
<proteinExistence type="inferred from homology"/>
<feature type="repeat" description="ANK" evidence="6">
    <location>
        <begin position="209"/>
        <end position="241"/>
    </location>
</feature>
<comment type="similarity">
    <text evidence="1 7">Belongs to the OSBP family.</text>
</comment>
<evidence type="ECO:0000256" key="8">
    <source>
        <dbReference type="SAM" id="MobiDB-lite"/>
    </source>
</evidence>
<feature type="region of interest" description="Disordered" evidence="8">
    <location>
        <begin position="1048"/>
        <end position="1078"/>
    </location>
</feature>
<keyword evidence="2" id="KW-0813">Transport</keyword>
<dbReference type="InterPro" id="IPR011993">
    <property type="entry name" value="PH-like_dom_sf"/>
</dbReference>
<dbReference type="GO" id="GO:0006897">
    <property type="term" value="P:endocytosis"/>
    <property type="evidence" value="ECO:0007669"/>
    <property type="project" value="TreeGrafter"/>
</dbReference>
<keyword evidence="4" id="KW-0445">Lipid transport</keyword>
<keyword evidence="5" id="KW-0446">Lipid-binding</keyword>
<dbReference type="InterPro" id="IPR036770">
    <property type="entry name" value="Ankyrin_rpt-contain_sf"/>
</dbReference>
<dbReference type="SUPFAM" id="SSF48403">
    <property type="entry name" value="Ankyrin repeat"/>
    <property type="match status" value="1"/>
</dbReference>
<dbReference type="InterPro" id="IPR002110">
    <property type="entry name" value="Ankyrin_rpt"/>
</dbReference>
<feature type="region of interest" description="Disordered" evidence="8">
    <location>
        <begin position="618"/>
        <end position="647"/>
    </location>
</feature>
<dbReference type="SMART" id="SM00248">
    <property type="entry name" value="ANK"/>
    <property type="match status" value="3"/>
</dbReference>
<dbReference type="GO" id="GO:0006887">
    <property type="term" value="P:exocytosis"/>
    <property type="evidence" value="ECO:0007669"/>
    <property type="project" value="TreeGrafter"/>
</dbReference>
<feature type="compositionally biased region" description="Low complexity" evidence="8">
    <location>
        <begin position="11"/>
        <end position="25"/>
    </location>
</feature>
<organism evidence="10 11">
    <name type="scientific">Armillaria gallica</name>
    <name type="common">Bulbous honey fungus</name>
    <name type="synonym">Armillaria bulbosa</name>
    <dbReference type="NCBI Taxonomy" id="47427"/>
    <lineage>
        <taxon>Eukaryota</taxon>
        <taxon>Fungi</taxon>
        <taxon>Dikarya</taxon>
        <taxon>Basidiomycota</taxon>
        <taxon>Agaricomycotina</taxon>
        <taxon>Agaricomycetes</taxon>
        <taxon>Agaricomycetidae</taxon>
        <taxon>Agaricales</taxon>
        <taxon>Marasmiineae</taxon>
        <taxon>Physalacriaceae</taxon>
        <taxon>Armillaria</taxon>
    </lineage>
</organism>
<feature type="compositionally biased region" description="Basic and acidic residues" evidence="8">
    <location>
        <begin position="618"/>
        <end position="630"/>
    </location>
</feature>
<dbReference type="Proteomes" id="UP000217790">
    <property type="component" value="Unassembled WGS sequence"/>
</dbReference>
<dbReference type="FunFam" id="2.40.160.120:FF:000017">
    <property type="entry name" value="Oxysterol-binding protein homolog C2F12.05c"/>
    <property type="match status" value="1"/>
</dbReference>
<dbReference type="PROSITE" id="PS50003">
    <property type="entry name" value="PH_DOMAIN"/>
    <property type="match status" value="1"/>
</dbReference>
<dbReference type="AlphaFoldDB" id="A0A2H3DBY4"/>
<keyword evidence="11" id="KW-1185">Reference proteome</keyword>
<dbReference type="GO" id="GO:0032934">
    <property type="term" value="F:sterol binding"/>
    <property type="evidence" value="ECO:0007669"/>
    <property type="project" value="TreeGrafter"/>
</dbReference>
<keyword evidence="6" id="KW-0040">ANK repeat</keyword>
<dbReference type="SUPFAM" id="SSF144000">
    <property type="entry name" value="Oxysterol-binding protein-like"/>
    <property type="match status" value="1"/>
</dbReference>
<dbReference type="OMA" id="LPEMKGW"/>
<dbReference type="FunCoup" id="A0A2H3DBY4">
    <property type="interactions" value="350"/>
</dbReference>
<dbReference type="STRING" id="47427.A0A2H3DBY4"/>
<evidence type="ECO:0000256" key="2">
    <source>
        <dbReference type="ARBA" id="ARBA00022448"/>
    </source>
</evidence>
<feature type="compositionally biased region" description="Acidic residues" evidence="8">
    <location>
        <begin position="446"/>
        <end position="456"/>
    </location>
</feature>
<dbReference type="CDD" id="cd13292">
    <property type="entry name" value="PH_Osh1p_Osh2p_yeast"/>
    <property type="match status" value="1"/>
</dbReference>
<feature type="compositionally biased region" description="Polar residues" evidence="8">
    <location>
        <begin position="1"/>
        <end position="10"/>
    </location>
</feature>
<dbReference type="SMART" id="SM00233">
    <property type="entry name" value="PH"/>
    <property type="match status" value="1"/>
</dbReference>
<reference evidence="11" key="1">
    <citation type="journal article" date="2017" name="Nat. Ecol. Evol.">
        <title>Genome expansion and lineage-specific genetic innovations in the forest pathogenic fungi Armillaria.</title>
        <authorList>
            <person name="Sipos G."/>
            <person name="Prasanna A.N."/>
            <person name="Walter M.C."/>
            <person name="O'Connor E."/>
            <person name="Balint B."/>
            <person name="Krizsan K."/>
            <person name="Kiss B."/>
            <person name="Hess J."/>
            <person name="Varga T."/>
            <person name="Slot J."/>
            <person name="Riley R."/>
            <person name="Boka B."/>
            <person name="Rigling D."/>
            <person name="Barry K."/>
            <person name="Lee J."/>
            <person name="Mihaltcheva S."/>
            <person name="LaButti K."/>
            <person name="Lipzen A."/>
            <person name="Waldron R."/>
            <person name="Moloney N.M."/>
            <person name="Sperisen C."/>
            <person name="Kredics L."/>
            <person name="Vagvoelgyi C."/>
            <person name="Patrignani A."/>
            <person name="Fitzpatrick D."/>
            <person name="Nagy I."/>
            <person name="Doyle S."/>
            <person name="Anderson J.B."/>
            <person name="Grigoriev I.V."/>
            <person name="Gueldener U."/>
            <person name="Muensterkoetter M."/>
            <person name="Nagy L.G."/>
        </authorList>
    </citation>
    <scope>NUCLEOTIDE SEQUENCE [LARGE SCALE GENOMIC DNA]</scope>
    <source>
        <strain evidence="11">Ar21-2</strain>
    </source>
</reference>
<dbReference type="GO" id="GO:0034727">
    <property type="term" value="P:piecemeal microautophagy of the nucleus"/>
    <property type="evidence" value="ECO:0007669"/>
    <property type="project" value="TreeGrafter"/>
</dbReference>
<dbReference type="PROSITE" id="PS01013">
    <property type="entry name" value="OSBP"/>
    <property type="match status" value="1"/>
</dbReference>
<protein>
    <recommendedName>
        <fullName evidence="9">PH domain-containing protein</fullName>
    </recommendedName>
</protein>
<dbReference type="InParanoid" id="A0A2H3DBY4"/>
<dbReference type="Gene3D" id="2.30.29.30">
    <property type="entry name" value="Pleckstrin-homology domain (PH domain)/Phosphotyrosine-binding domain (PTB)"/>
    <property type="match status" value="1"/>
</dbReference>
<feature type="region of interest" description="Disordered" evidence="8">
    <location>
        <begin position="1"/>
        <end position="25"/>
    </location>
</feature>
<dbReference type="GO" id="GO:0005635">
    <property type="term" value="C:nuclear envelope"/>
    <property type="evidence" value="ECO:0007669"/>
    <property type="project" value="TreeGrafter"/>
</dbReference>
<evidence type="ECO:0000313" key="10">
    <source>
        <dbReference type="EMBL" id="PBK91620.1"/>
    </source>
</evidence>
<dbReference type="Gene3D" id="2.40.160.120">
    <property type="match status" value="1"/>
</dbReference>
<dbReference type="GO" id="GO:0006869">
    <property type="term" value="P:lipid transport"/>
    <property type="evidence" value="ECO:0007669"/>
    <property type="project" value="UniProtKB-KW"/>
</dbReference>
<dbReference type="GO" id="GO:0030011">
    <property type="term" value="P:maintenance of cell polarity"/>
    <property type="evidence" value="ECO:0007669"/>
    <property type="project" value="TreeGrafter"/>
</dbReference>
<dbReference type="Pfam" id="PF01237">
    <property type="entry name" value="Oxysterol_BP"/>
    <property type="match status" value="1"/>
</dbReference>
<dbReference type="PANTHER" id="PTHR10972">
    <property type="entry name" value="OXYSTEROL-BINDING PROTEIN-RELATED"/>
    <property type="match status" value="1"/>
</dbReference>
<evidence type="ECO:0000313" key="11">
    <source>
        <dbReference type="Proteomes" id="UP000217790"/>
    </source>
</evidence>
<feature type="compositionally biased region" description="Basic and acidic residues" evidence="8">
    <location>
        <begin position="1048"/>
        <end position="1066"/>
    </location>
</feature>
<dbReference type="InterPro" id="IPR001849">
    <property type="entry name" value="PH_domain"/>
</dbReference>
<evidence type="ECO:0000256" key="3">
    <source>
        <dbReference type="ARBA" id="ARBA00022553"/>
    </source>
</evidence>
<evidence type="ECO:0000256" key="7">
    <source>
        <dbReference type="RuleBase" id="RU003844"/>
    </source>
</evidence>
<dbReference type="PROSITE" id="PS50088">
    <property type="entry name" value="ANK_REPEAT"/>
    <property type="match status" value="2"/>
</dbReference>
<dbReference type="InterPro" id="IPR018494">
    <property type="entry name" value="Oxysterol-bd_CS"/>
</dbReference>
<evidence type="ECO:0000256" key="5">
    <source>
        <dbReference type="ARBA" id="ARBA00023121"/>
    </source>
</evidence>
<dbReference type="PROSITE" id="PS50297">
    <property type="entry name" value="ANK_REP_REGION"/>
    <property type="match status" value="2"/>
</dbReference>
<dbReference type="Pfam" id="PF00169">
    <property type="entry name" value="PH"/>
    <property type="match status" value="1"/>
</dbReference>
<sequence>MSSPSLSTKPSAMSSNQGTSTSSTISSVEEPLYQVKLLSALRSGDPALIHPFLAEIGKDKRKSTEENFDTGAAALHLAVRCASVATVALLLSHRAISPNGVHPPGSGTTALHLASSLGRVDIVNLLLEQEGINDSLTDTNGKTCTDVAKGRDVIRVIEDSRAFLNASYRSLLHSYIMSPLSAPPSSALLRLLETPRVRFVNLSYLDDDSGVSLLHEAARRKDLRLIELAVRSGADVFVRNRRGKMAYEGTGKDDRVRVFLRQFANHDSSLIQAPSSTQPPILKGYLNKYTNVAKGYNTRWFILENGVLSYYRHQEDESVASRGSISMKTAILKISATDRLRFEVHSTPSRGHQSGVQKWYMKANHPVEASRWTQSISKSIEWHKHDNEGRRSGESDASGIIPKSVTVSSLHSHSHSRNESTKHNNWSEGEAQSLASSHRGSPNERGDEDLDNDESSASESIRKTVPFDSSFQLHGNSTSAQMELTSQLLSNLVLPSDVSQRTGDLRNALKESFSMVQGMLDEYVQMVKVREEWFRKQLQKERDKSTLWEESFATVVKEGENLEKELRIRSRRRGSRFFDAAEVSGTVKQRQSFLSPYPPVIEESPKPAPELSQIFLQDKDTAETSRRSETNDSAVPATTPEVESALDTDDEDEFFDAIESNNIPNLIIPESLASPTHSELSLPVDLTAPYAGYKDLRTSLNLADERPNTSLWSVLKNSIGKDLTKISFPVFFNEPTSMLQRMAEDMEFSECLDAAAREEDPILRIAYVAAFAISNYSSTIGRIAKPFNPMLSETFEYVRFDKEYRYISEQVSHHPPISACYSESPYWHYYGEVDAQNKFMGKSFEIRPTGVAHAELALPPELGAGYPKARGVAQAGKVLEHYSWKKVTTNVSGFIMGSPTIDHYGEMNVINHRTNDRCVLTFKPRGWRGRDAYEISGQVIDSKGIPRYSIAGRWNEELVAREASVGTGVLQPDALVSNRDSAPKHILLWRNSEKPSGSPFNLTPFAITLNDCPEDTLKPFLCPTDCRLRVDQRAFELGKYELANQLKSDQEDKQRATRKARADGRLPPHHPRWFTATTDGDTGERVWVPSMEGENLEYWAQRERVWKEKLNGGEGVWHNVEPIFIEEPDFL</sequence>
<keyword evidence="3" id="KW-0597">Phosphoprotein</keyword>
<dbReference type="GO" id="GO:0097038">
    <property type="term" value="C:perinuclear endoplasmic reticulum"/>
    <property type="evidence" value="ECO:0007669"/>
    <property type="project" value="TreeGrafter"/>
</dbReference>
<dbReference type="Pfam" id="PF12796">
    <property type="entry name" value="Ank_2"/>
    <property type="match status" value="1"/>
</dbReference>
<dbReference type="GO" id="GO:0005829">
    <property type="term" value="C:cytosol"/>
    <property type="evidence" value="ECO:0007669"/>
    <property type="project" value="TreeGrafter"/>
</dbReference>
<dbReference type="PANTHER" id="PTHR10972:SF205">
    <property type="entry name" value="OXYSTEROL-BINDING PROTEIN 1"/>
    <property type="match status" value="1"/>
</dbReference>
<dbReference type="InterPro" id="IPR000648">
    <property type="entry name" value="Oxysterol-bd"/>
</dbReference>
<accession>A0A2H3DBY4</accession>
<dbReference type="Gene3D" id="1.25.40.20">
    <property type="entry name" value="Ankyrin repeat-containing domain"/>
    <property type="match status" value="1"/>
</dbReference>
<dbReference type="GO" id="GO:0005886">
    <property type="term" value="C:plasma membrane"/>
    <property type="evidence" value="ECO:0007669"/>
    <property type="project" value="TreeGrafter"/>
</dbReference>